<dbReference type="AlphaFoldDB" id="A0AAD9T0W5"/>
<evidence type="ECO:0000313" key="2">
    <source>
        <dbReference type="Proteomes" id="UP001285354"/>
    </source>
</evidence>
<protein>
    <submittedName>
        <fullName evidence="1">Uncharacterized protein</fullName>
    </submittedName>
</protein>
<name>A0AAD9T0W5_9HELO</name>
<evidence type="ECO:0000313" key="1">
    <source>
        <dbReference type="EMBL" id="KAK2627336.1"/>
    </source>
</evidence>
<proteinExistence type="predicted"/>
<dbReference type="EMBL" id="JAUBYV010000004">
    <property type="protein sequence ID" value="KAK2627336.1"/>
    <property type="molecule type" value="Genomic_DNA"/>
</dbReference>
<comment type="caution">
    <text evidence="1">The sequence shown here is derived from an EMBL/GenBank/DDBJ whole genome shotgun (WGS) entry which is preliminary data.</text>
</comment>
<sequence>MANKASGRFAILLRAGPKPWEMINAFRAKYPSLKDVMPPAPPESSWSESRLPYIPFVPKLPPSSLEEFQKELPAFASSQKPFSVEIKEPYIMSRKFTEEYGLGWSLDVEPLNQFRSELWKRFQSLVPEGETFTRKAFGDPRDTASLTIRTSTMGMTKAQAEEALSDLQGSSHGLESVDILGLALQPYSRGKNSKGRPGTWGLRVTEERMLGQYALGAESQS</sequence>
<organism evidence="1 2">
    <name type="scientific">Diplocarpon rosae</name>
    <dbReference type="NCBI Taxonomy" id="946125"/>
    <lineage>
        <taxon>Eukaryota</taxon>
        <taxon>Fungi</taxon>
        <taxon>Dikarya</taxon>
        <taxon>Ascomycota</taxon>
        <taxon>Pezizomycotina</taxon>
        <taxon>Leotiomycetes</taxon>
        <taxon>Helotiales</taxon>
        <taxon>Drepanopezizaceae</taxon>
        <taxon>Diplocarpon</taxon>
    </lineage>
</organism>
<keyword evidence="2" id="KW-1185">Reference proteome</keyword>
<accession>A0AAD9T0W5</accession>
<gene>
    <name evidence="1" type="ORF">QTJ16_003302</name>
</gene>
<dbReference type="Proteomes" id="UP001285354">
    <property type="component" value="Unassembled WGS sequence"/>
</dbReference>
<reference evidence="1" key="1">
    <citation type="submission" date="2023-06" db="EMBL/GenBank/DDBJ databases">
        <title>Draft genome of Marssonina rosae.</title>
        <authorList>
            <person name="Cheng Q."/>
        </authorList>
    </citation>
    <scope>NUCLEOTIDE SEQUENCE</scope>
    <source>
        <strain evidence="1">R4</strain>
    </source>
</reference>